<dbReference type="HOGENOM" id="CLU_1480384_0_0_0"/>
<dbReference type="REBASE" id="20290">
    <property type="entry name" value="CacGORF1838P"/>
</dbReference>
<dbReference type="KEGG" id="caci:CLOAM1839"/>
<accession>B0VEX9</accession>
<dbReference type="STRING" id="459349.CLOAM1839"/>
<dbReference type="Pfam" id="PF09195">
    <property type="entry name" value="Endonuc-BglII"/>
    <property type="match status" value="1"/>
</dbReference>
<gene>
    <name evidence="1" type="ordered locus">CLOAM1839</name>
</gene>
<dbReference type="InterPro" id="IPR011335">
    <property type="entry name" value="Restrct_endonuc-II-like"/>
</dbReference>
<dbReference type="GO" id="GO:0003677">
    <property type="term" value="F:DNA binding"/>
    <property type="evidence" value="ECO:0007669"/>
    <property type="project" value="InterPro"/>
</dbReference>
<dbReference type="RefSeq" id="WP_015425526.1">
    <property type="nucleotide sequence ID" value="NC_020449.1"/>
</dbReference>
<evidence type="ECO:0000313" key="2">
    <source>
        <dbReference type="Proteomes" id="UP000002019"/>
    </source>
</evidence>
<dbReference type="Proteomes" id="UP000002019">
    <property type="component" value="Chromosome"/>
</dbReference>
<dbReference type="EMBL" id="CU466930">
    <property type="protein sequence ID" value="CAO81668.1"/>
    <property type="molecule type" value="Genomic_DNA"/>
</dbReference>
<proteinExistence type="predicted"/>
<protein>
    <submittedName>
        <fullName evidence="1">BstYI</fullName>
    </submittedName>
</protein>
<reference evidence="1 2" key="1">
    <citation type="journal article" date="2008" name="J. Bacteriol.">
        <title>'Candidatus Cloacamonas acidaminovorans': genome sequence reconstruction provides a first glimpse of a new bacterial division.</title>
        <authorList>
            <person name="Pelletier E."/>
            <person name="Kreimeyer A."/>
            <person name="Bocs S."/>
            <person name="Rouy Z."/>
            <person name="Gyapay G."/>
            <person name="Chouari R."/>
            <person name="Riviere D."/>
            <person name="Ganesan A."/>
            <person name="Daegelen P."/>
            <person name="Sghir A."/>
            <person name="Cohen G.N."/>
            <person name="Medigue C."/>
            <person name="Weissenbach J."/>
            <person name="Le Paslier D."/>
        </authorList>
    </citation>
    <scope>NUCLEOTIDE SEQUENCE [LARGE SCALE GENOMIC DNA]</scope>
    <source>
        <strain evidence="2">Evry</strain>
    </source>
</reference>
<dbReference type="GO" id="GO:0009307">
    <property type="term" value="P:DNA restriction-modification system"/>
    <property type="evidence" value="ECO:0007669"/>
    <property type="project" value="InterPro"/>
</dbReference>
<keyword evidence="2" id="KW-1185">Reference proteome</keyword>
<dbReference type="InterPro" id="IPR015278">
    <property type="entry name" value="BglII-like"/>
</dbReference>
<dbReference type="GO" id="GO:0009036">
    <property type="term" value="F:type II site-specific deoxyribonuclease activity"/>
    <property type="evidence" value="ECO:0007669"/>
    <property type="project" value="InterPro"/>
</dbReference>
<dbReference type="Gene3D" id="3.40.91.20">
    <property type="match status" value="1"/>
</dbReference>
<organism evidence="1 2">
    <name type="scientific">Cloacimonas acidaminovorans (strain Evry)</name>
    <dbReference type="NCBI Taxonomy" id="459349"/>
    <lineage>
        <taxon>Bacteria</taxon>
        <taxon>Pseudomonadati</taxon>
        <taxon>Candidatus Cloacimonadota</taxon>
        <taxon>Candidatus Cloacimonadia</taxon>
        <taxon>Candidatus Cloacimonadales</taxon>
        <taxon>Candidatus Cloacimonadaceae</taxon>
        <taxon>Candidatus Cloacimonas</taxon>
    </lineage>
</organism>
<dbReference type="InterPro" id="IPR011338">
    <property type="entry name" value="BamHI/BglII/BstY"/>
</dbReference>
<dbReference type="OrthoDB" id="9799686at2"/>
<dbReference type="CDD" id="cd22317">
    <property type="entry name" value="BstYI-like"/>
    <property type="match status" value="1"/>
</dbReference>
<dbReference type="GO" id="GO:0000287">
    <property type="term" value="F:magnesium ion binding"/>
    <property type="evidence" value="ECO:0007669"/>
    <property type="project" value="InterPro"/>
</dbReference>
<dbReference type="eggNOG" id="ENOG5032EFV">
    <property type="taxonomic scope" value="Bacteria"/>
</dbReference>
<name>B0VEX9_CLOAI</name>
<evidence type="ECO:0000313" key="1">
    <source>
        <dbReference type="EMBL" id="CAO81668.1"/>
    </source>
</evidence>
<dbReference type="SUPFAM" id="SSF52980">
    <property type="entry name" value="Restriction endonuclease-like"/>
    <property type="match status" value="1"/>
</dbReference>
<sequence>MNIVYEYSHLGGLEILLVRYPKIIEEVLTIIKDIKPHKTKISKEKTMSGKALFSPKDINKQFKDKFQLLGYKELRDTFSIELPNYEPKITGCYKQIDFCLGKVLVEVQLGKYPFMFYDLAKFQYFFNENKADVGIEIVPCYQLHKSMSTGVSYGEQLINDIERLKRHFPSVPVAIYLIDI</sequence>
<dbReference type="AlphaFoldDB" id="B0VEX9"/>